<dbReference type="Gene3D" id="3.40.309.10">
    <property type="entry name" value="Aldehyde Dehydrogenase, Chain A, domain 2"/>
    <property type="match status" value="1"/>
</dbReference>
<dbReference type="CDD" id="cd07078">
    <property type="entry name" value="ALDH"/>
    <property type="match status" value="1"/>
</dbReference>
<dbReference type="InterPro" id="IPR016162">
    <property type="entry name" value="Ald_DH_N"/>
</dbReference>
<keyword evidence="4" id="KW-1185">Reference proteome</keyword>
<dbReference type="EMBL" id="JBHSEP010000002">
    <property type="protein sequence ID" value="MFC4597276.1"/>
    <property type="molecule type" value="Genomic_DNA"/>
</dbReference>
<feature type="domain" description="Aldehyde dehydrogenase" evidence="2">
    <location>
        <begin position="15"/>
        <end position="475"/>
    </location>
</feature>
<dbReference type="PANTHER" id="PTHR43353">
    <property type="entry name" value="SUCCINATE-SEMIALDEHYDE DEHYDROGENASE, MITOCHONDRIAL"/>
    <property type="match status" value="1"/>
</dbReference>
<organism evidence="3 4">
    <name type="scientific">Cohnella hongkongensis</name>
    <dbReference type="NCBI Taxonomy" id="178337"/>
    <lineage>
        <taxon>Bacteria</taxon>
        <taxon>Bacillati</taxon>
        <taxon>Bacillota</taxon>
        <taxon>Bacilli</taxon>
        <taxon>Bacillales</taxon>
        <taxon>Paenibacillaceae</taxon>
        <taxon>Cohnella</taxon>
    </lineage>
</organism>
<proteinExistence type="predicted"/>
<reference evidence="4" key="1">
    <citation type="journal article" date="2019" name="Int. J. Syst. Evol. Microbiol.">
        <title>The Global Catalogue of Microorganisms (GCM) 10K type strain sequencing project: providing services to taxonomists for standard genome sequencing and annotation.</title>
        <authorList>
            <consortium name="The Broad Institute Genomics Platform"/>
            <consortium name="The Broad Institute Genome Sequencing Center for Infectious Disease"/>
            <person name="Wu L."/>
            <person name="Ma J."/>
        </authorList>
    </citation>
    <scope>NUCLEOTIDE SEQUENCE [LARGE SCALE GENOMIC DNA]</scope>
    <source>
        <strain evidence="4">CCUG 49571</strain>
    </source>
</reference>
<sequence length="488" mass="51663">MIYPMYIGGRRVDGASDRLRAVVNPATGETIGSIPMGTPEHVDQAVRAANEAAPLLARMTVFERADLCARIAAAIENNRERLAKLLSMEHGKPYYTEAFGEIGACISSFRDAAEQIRWMRSEIVPTRDPNKRAFVYRRPRGVYGVISPWNFPIGNPSVYYLAPGLAAGNAIVWVPAPSTAAIASEYVRIIVEEADLPAGALNLVIGAGAVVGDALVGHPGTHAIGFTGSMGTGNAIARRAGAKPCLLELGGNGPTIVLPDADVEAAALAIHGGCFSNAGQICTSTERILAHESVADALAEALAASAGRIKLGDPMDEATTMGPVHNEALARKVIEQIEDAKAKGARVLAGGGILSDRPTSQYVQASVIDRVSLDAFINSEETFGPVAPIIRFKDGELEQAIESSPYRLSAAIFSRDIEKALLMAEQMRFGIVNINESSHYWETVIPAGGASGSPSGYGRSGGKYSIEEMSELRTIVLNLPGGNSREIR</sequence>
<gene>
    <name evidence="3" type="ORF">ACFO3S_03405</name>
</gene>
<accession>A0ABV9F6B4</accession>
<dbReference type="InterPro" id="IPR015590">
    <property type="entry name" value="Aldehyde_DH_dom"/>
</dbReference>
<dbReference type="SUPFAM" id="SSF53720">
    <property type="entry name" value="ALDH-like"/>
    <property type="match status" value="1"/>
</dbReference>
<evidence type="ECO:0000313" key="4">
    <source>
        <dbReference type="Proteomes" id="UP001596028"/>
    </source>
</evidence>
<dbReference type="Pfam" id="PF00171">
    <property type="entry name" value="Aldedh"/>
    <property type="match status" value="1"/>
</dbReference>
<evidence type="ECO:0000313" key="3">
    <source>
        <dbReference type="EMBL" id="MFC4597276.1"/>
    </source>
</evidence>
<dbReference type="InterPro" id="IPR016163">
    <property type="entry name" value="Ald_DH_C"/>
</dbReference>
<dbReference type="RefSeq" id="WP_378092264.1">
    <property type="nucleotide sequence ID" value="NZ_JBHSEP010000002.1"/>
</dbReference>
<protein>
    <submittedName>
        <fullName evidence="3">Aldehyde dehydrogenase family protein</fullName>
    </submittedName>
</protein>
<comment type="caution">
    <text evidence="3">The sequence shown here is derived from an EMBL/GenBank/DDBJ whole genome shotgun (WGS) entry which is preliminary data.</text>
</comment>
<evidence type="ECO:0000259" key="2">
    <source>
        <dbReference type="Pfam" id="PF00171"/>
    </source>
</evidence>
<dbReference type="InterPro" id="IPR016161">
    <property type="entry name" value="Ald_DH/histidinol_DH"/>
</dbReference>
<dbReference type="Gene3D" id="3.40.605.10">
    <property type="entry name" value="Aldehyde Dehydrogenase, Chain A, domain 1"/>
    <property type="match status" value="1"/>
</dbReference>
<dbReference type="Proteomes" id="UP001596028">
    <property type="component" value="Unassembled WGS sequence"/>
</dbReference>
<dbReference type="InterPro" id="IPR050740">
    <property type="entry name" value="Aldehyde_DH_Superfamily"/>
</dbReference>
<dbReference type="PANTHER" id="PTHR43353:SF5">
    <property type="entry name" value="SUCCINATE-SEMIALDEHYDE DEHYDROGENASE, MITOCHONDRIAL"/>
    <property type="match status" value="1"/>
</dbReference>
<keyword evidence="1" id="KW-0560">Oxidoreductase</keyword>
<evidence type="ECO:0000256" key="1">
    <source>
        <dbReference type="ARBA" id="ARBA00023002"/>
    </source>
</evidence>
<name>A0ABV9F6B4_9BACL</name>